<proteinExistence type="predicted"/>
<gene>
    <name evidence="1" type="ORF">A2819_00875</name>
</gene>
<protein>
    <submittedName>
        <fullName evidence="1">Uncharacterized protein</fullName>
    </submittedName>
</protein>
<sequence length="253" mass="28292">MKSLKPGLVVLAVILFLIGAYFITNPRKQFLVSDENSPKIKLSSSASEANNLYNFDEKNNLTKALGQNLFEQIQADNLIDKENKNLSADIDSVSEKLVNSIISESLADFKLVSVIYDSDIKISSDISKEAKNQYLKAVREINQKNFGDSNKNYLQIIVDVYQKIDSSSANRLANIYKNLAADYLKVSVPADWVDIHKMMIIYAKNSGVVYQTMAYYPTDPLKGYLALETMDNLIGDAEKIQTILGNKIKEIGS</sequence>
<name>A0A1F5B384_9BACT</name>
<organism evidence="1 2">
    <name type="scientific">Candidatus Azambacteria bacterium RIFCSPHIGHO2_01_FULL_40_24</name>
    <dbReference type="NCBI Taxonomy" id="1797301"/>
    <lineage>
        <taxon>Bacteria</taxon>
        <taxon>Candidatus Azamiibacteriota</taxon>
    </lineage>
</organism>
<dbReference type="Proteomes" id="UP000176431">
    <property type="component" value="Unassembled WGS sequence"/>
</dbReference>
<accession>A0A1F5B384</accession>
<dbReference type="AlphaFoldDB" id="A0A1F5B384"/>
<reference evidence="1 2" key="1">
    <citation type="journal article" date="2016" name="Nat. Commun.">
        <title>Thousands of microbial genomes shed light on interconnected biogeochemical processes in an aquifer system.</title>
        <authorList>
            <person name="Anantharaman K."/>
            <person name="Brown C.T."/>
            <person name="Hug L.A."/>
            <person name="Sharon I."/>
            <person name="Castelle C.J."/>
            <person name="Probst A.J."/>
            <person name="Thomas B.C."/>
            <person name="Singh A."/>
            <person name="Wilkins M.J."/>
            <person name="Karaoz U."/>
            <person name="Brodie E.L."/>
            <person name="Williams K.H."/>
            <person name="Hubbard S.S."/>
            <person name="Banfield J.F."/>
        </authorList>
    </citation>
    <scope>NUCLEOTIDE SEQUENCE [LARGE SCALE GENOMIC DNA]</scope>
</reference>
<evidence type="ECO:0000313" key="2">
    <source>
        <dbReference type="Proteomes" id="UP000176431"/>
    </source>
</evidence>
<dbReference type="EMBL" id="MEYK01000025">
    <property type="protein sequence ID" value="OGD25051.1"/>
    <property type="molecule type" value="Genomic_DNA"/>
</dbReference>
<comment type="caution">
    <text evidence="1">The sequence shown here is derived from an EMBL/GenBank/DDBJ whole genome shotgun (WGS) entry which is preliminary data.</text>
</comment>
<evidence type="ECO:0000313" key="1">
    <source>
        <dbReference type="EMBL" id="OGD25051.1"/>
    </source>
</evidence>